<dbReference type="GO" id="GO:0009736">
    <property type="term" value="P:cytokinin-activated signaling pathway"/>
    <property type="evidence" value="ECO:0007669"/>
    <property type="project" value="InterPro"/>
</dbReference>
<gene>
    <name evidence="8" type="primary">LOC101513181</name>
</gene>
<keyword evidence="2" id="KW-0805">Transcription regulation</keyword>
<reference evidence="8" key="2">
    <citation type="submission" date="2025-08" db="UniProtKB">
        <authorList>
            <consortium name="RefSeq"/>
        </authorList>
    </citation>
    <scope>IDENTIFICATION</scope>
    <source>
        <tissue evidence="8">Etiolated seedlings</tissue>
    </source>
</reference>
<keyword evidence="7" id="KW-1185">Reference proteome</keyword>
<keyword evidence="4" id="KW-0597">Phosphoprotein</keyword>
<protein>
    <submittedName>
        <fullName evidence="8">Two-component response regulator ARR17-like</fullName>
    </submittedName>
</protein>
<evidence type="ECO:0000259" key="6">
    <source>
        <dbReference type="PROSITE" id="PS50110"/>
    </source>
</evidence>
<feature type="region of interest" description="Disordered" evidence="5">
    <location>
        <begin position="186"/>
        <end position="245"/>
    </location>
</feature>
<evidence type="ECO:0000256" key="4">
    <source>
        <dbReference type="PROSITE-ProRule" id="PRU00169"/>
    </source>
</evidence>
<proteinExistence type="predicted"/>
<dbReference type="Gene3D" id="3.40.50.2300">
    <property type="match status" value="1"/>
</dbReference>
<dbReference type="PaxDb" id="3827-XP_004502490.1"/>
<reference evidence="7" key="1">
    <citation type="journal article" date="2013" name="Nat. Biotechnol.">
        <title>Draft genome sequence of chickpea (Cicer arietinum) provides a resource for trait improvement.</title>
        <authorList>
            <person name="Varshney R.K."/>
            <person name="Song C."/>
            <person name="Saxena R.K."/>
            <person name="Azam S."/>
            <person name="Yu S."/>
            <person name="Sharpe A.G."/>
            <person name="Cannon S."/>
            <person name="Baek J."/>
            <person name="Rosen B.D."/>
            <person name="Tar'an B."/>
            <person name="Millan T."/>
            <person name="Zhang X."/>
            <person name="Ramsay L.D."/>
            <person name="Iwata A."/>
            <person name="Wang Y."/>
            <person name="Nelson W."/>
            <person name="Farmer A.D."/>
            <person name="Gaur P.M."/>
            <person name="Soderlund C."/>
            <person name="Penmetsa R.V."/>
            <person name="Xu C."/>
            <person name="Bharti A.K."/>
            <person name="He W."/>
            <person name="Winter P."/>
            <person name="Zhao S."/>
            <person name="Hane J.K."/>
            <person name="Carrasquilla-Garcia N."/>
            <person name="Condie J.A."/>
            <person name="Upadhyaya H.D."/>
            <person name="Luo M.C."/>
            <person name="Thudi M."/>
            <person name="Gowda C.L."/>
            <person name="Singh N.P."/>
            <person name="Lichtenzveig J."/>
            <person name="Gali K.K."/>
            <person name="Rubio J."/>
            <person name="Nadarajan N."/>
            <person name="Dolezel J."/>
            <person name="Bansal K.C."/>
            <person name="Xu X."/>
            <person name="Edwards D."/>
            <person name="Zhang G."/>
            <person name="Kahl G."/>
            <person name="Gil J."/>
            <person name="Singh K.B."/>
            <person name="Datta S.K."/>
            <person name="Jackson S.A."/>
            <person name="Wang J."/>
            <person name="Cook D.R."/>
        </authorList>
    </citation>
    <scope>NUCLEOTIDE SEQUENCE [LARGE SCALE GENOMIC DNA]</scope>
    <source>
        <strain evidence="7">cv. CDC Frontier</strain>
    </source>
</reference>
<sequence length="245" mass="27129">MYSEMSNLILNSDNMEVVDSRKILLQQQHHFHVLAVDDSLTDRKLLERLLIAGSSCKVTCVDSGDKALKYLGLIDEQVLQNNNNSTTNSLLESSSPPQPLQLQEGSKVNLIMTDYCMPGMNGYDLLKRLKGSSCKDVPVVIMSSENVPSIVSMCLEEGAEEFLIKPLQLSDLQKLQPYFVKSVENSCDEQESANSSTDSDNDDLMSISMNNNDNSTNSNSISKRKAMSTEPPERSRPKMKGLAVV</sequence>
<dbReference type="PANTHER" id="PTHR43874">
    <property type="entry name" value="TWO-COMPONENT RESPONSE REGULATOR"/>
    <property type="match status" value="1"/>
</dbReference>
<evidence type="ECO:0000256" key="2">
    <source>
        <dbReference type="ARBA" id="ARBA00023015"/>
    </source>
</evidence>
<organism evidence="7 8">
    <name type="scientific">Cicer arietinum</name>
    <name type="common">Chickpea</name>
    <name type="synonym">Garbanzo</name>
    <dbReference type="NCBI Taxonomy" id="3827"/>
    <lineage>
        <taxon>Eukaryota</taxon>
        <taxon>Viridiplantae</taxon>
        <taxon>Streptophyta</taxon>
        <taxon>Embryophyta</taxon>
        <taxon>Tracheophyta</taxon>
        <taxon>Spermatophyta</taxon>
        <taxon>Magnoliopsida</taxon>
        <taxon>eudicotyledons</taxon>
        <taxon>Gunneridae</taxon>
        <taxon>Pentapetalae</taxon>
        <taxon>rosids</taxon>
        <taxon>fabids</taxon>
        <taxon>Fabales</taxon>
        <taxon>Fabaceae</taxon>
        <taxon>Papilionoideae</taxon>
        <taxon>50 kb inversion clade</taxon>
        <taxon>NPAAA clade</taxon>
        <taxon>Hologalegina</taxon>
        <taxon>IRL clade</taxon>
        <taxon>Cicereae</taxon>
        <taxon>Cicer</taxon>
    </lineage>
</organism>
<dbReference type="PANTHER" id="PTHR43874:SF96">
    <property type="entry name" value="TWO-COMPONENT RESPONSE REGULATOR ORR10-LIKE"/>
    <property type="match status" value="1"/>
</dbReference>
<evidence type="ECO:0000256" key="3">
    <source>
        <dbReference type="ARBA" id="ARBA00023163"/>
    </source>
</evidence>
<dbReference type="RefSeq" id="XP_004502490.1">
    <property type="nucleotide sequence ID" value="XM_004502433.3"/>
</dbReference>
<feature type="domain" description="Response regulatory" evidence="6">
    <location>
        <begin position="32"/>
        <end position="180"/>
    </location>
</feature>
<evidence type="ECO:0000313" key="8">
    <source>
        <dbReference type="RefSeq" id="XP_004502490.1"/>
    </source>
</evidence>
<dbReference type="Proteomes" id="UP000087171">
    <property type="component" value="Chromosome Ca5"/>
</dbReference>
<dbReference type="OrthoDB" id="60033at2759"/>
<name>A0A1S2YBR9_CICAR</name>
<dbReference type="InterPro" id="IPR011006">
    <property type="entry name" value="CheY-like_superfamily"/>
</dbReference>
<dbReference type="GeneID" id="101513181"/>
<dbReference type="SMART" id="SM00448">
    <property type="entry name" value="REC"/>
    <property type="match status" value="1"/>
</dbReference>
<dbReference type="AlphaFoldDB" id="A0A1S2YBR9"/>
<evidence type="ECO:0000256" key="1">
    <source>
        <dbReference type="ARBA" id="ARBA00023012"/>
    </source>
</evidence>
<dbReference type="PROSITE" id="PS50110">
    <property type="entry name" value="RESPONSE_REGULATORY"/>
    <property type="match status" value="1"/>
</dbReference>
<evidence type="ECO:0000256" key="5">
    <source>
        <dbReference type="SAM" id="MobiDB-lite"/>
    </source>
</evidence>
<feature type="modified residue" description="4-aspartylphosphate" evidence="4">
    <location>
        <position position="114"/>
    </location>
</feature>
<keyword evidence="3" id="KW-0804">Transcription</keyword>
<dbReference type="InterPro" id="IPR001789">
    <property type="entry name" value="Sig_transdc_resp-reg_receiver"/>
</dbReference>
<dbReference type="GO" id="GO:0000160">
    <property type="term" value="P:phosphorelay signal transduction system"/>
    <property type="evidence" value="ECO:0007669"/>
    <property type="project" value="UniProtKB-KW"/>
</dbReference>
<dbReference type="Pfam" id="PF00072">
    <property type="entry name" value="Response_reg"/>
    <property type="match status" value="1"/>
</dbReference>
<evidence type="ECO:0000313" key="7">
    <source>
        <dbReference type="Proteomes" id="UP000087171"/>
    </source>
</evidence>
<feature type="compositionally biased region" description="Low complexity" evidence="5">
    <location>
        <begin position="192"/>
        <end position="221"/>
    </location>
</feature>
<dbReference type="eggNOG" id="KOG1601">
    <property type="taxonomic scope" value="Eukaryota"/>
</dbReference>
<dbReference type="KEGG" id="cam:101513181"/>
<dbReference type="SUPFAM" id="SSF52172">
    <property type="entry name" value="CheY-like"/>
    <property type="match status" value="1"/>
</dbReference>
<dbReference type="InterPro" id="IPR045279">
    <property type="entry name" value="ARR-like"/>
</dbReference>
<keyword evidence="1" id="KW-0902">Two-component regulatory system</keyword>
<accession>A0A1S2YBR9</accession>